<dbReference type="Gene3D" id="3.40.630.30">
    <property type="match status" value="1"/>
</dbReference>
<dbReference type="InterPro" id="IPR016181">
    <property type="entry name" value="Acyl_CoA_acyltransferase"/>
</dbReference>
<evidence type="ECO:0000313" key="2">
    <source>
        <dbReference type="EMBL" id="KAK2145224.1"/>
    </source>
</evidence>
<protein>
    <recommendedName>
        <fullName evidence="1">N-acetyltransferase domain-containing protein</fullName>
    </recommendedName>
</protein>
<dbReference type="InterPro" id="IPR000182">
    <property type="entry name" value="GNAT_dom"/>
</dbReference>
<sequence length="189" mass="21484">MARREVLNVTVCLMSLIGDNVFTVTVTQHQQIEVKRVTRSNRNRHLFRQLAYESCNAVFDPPEHDRILFTYDVHSPNNKLLVAVACYSAAWRHLSEPIGTSFLDNYYHIITYIFVKRGYKDQGIGSEIIHSMEREMMGHVRRPIRLQSASKAAGFFVRLGYAAVGETVNCICGGSALFSELINMEKAII</sequence>
<proteinExistence type="predicted"/>
<reference evidence="2" key="1">
    <citation type="journal article" date="2023" name="Mol. Biol. Evol.">
        <title>Third-Generation Sequencing Reveals the Adaptive Role of the Epigenome in Three Deep-Sea Polychaetes.</title>
        <authorList>
            <person name="Perez M."/>
            <person name="Aroh O."/>
            <person name="Sun Y."/>
            <person name="Lan Y."/>
            <person name="Juniper S.K."/>
            <person name="Young C.R."/>
            <person name="Angers B."/>
            <person name="Qian P.Y."/>
        </authorList>
    </citation>
    <scope>NUCLEOTIDE SEQUENCE</scope>
    <source>
        <strain evidence="2">P08H-3</strain>
    </source>
</reference>
<evidence type="ECO:0000313" key="3">
    <source>
        <dbReference type="Proteomes" id="UP001208570"/>
    </source>
</evidence>
<comment type="caution">
    <text evidence="2">The sequence shown here is derived from an EMBL/GenBank/DDBJ whole genome shotgun (WGS) entry which is preliminary data.</text>
</comment>
<dbReference type="SUPFAM" id="SSF55729">
    <property type="entry name" value="Acyl-CoA N-acyltransferases (Nat)"/>
    <property type="match status" value="1"/>
</dbReference>
<dbReference type="Proteomes" id="UP001208570">
    <property type="component" value="Unassembled WGS sequence"/>
</dbReference>
<dbReference type="PROSITE" id="PS51186">
    <property type="entry name" value="GNAT"/>
    <property type="match status" value="1"/>
</dbReference>
<feature type="domain" description="N-acetyltransferase" evidence="1">
    <location>
        <begin position="32"/>
        <end position="189"/>
    </location>
</feature>
<gene>
    <name evidence="2" type="ORF">LSH36_694g01012</name>
</gene>
<evidence type="ECO:0000259" key="1">
    <source>
        <dbReference type="PROSITE" id="PS51186"/>
    </source>
</evidence>
<dbReference type="GO" id="GO:0016747">
    <property type="term" value="F:acyltransferase activity, transferring groups other than amino-acyl groups"/>
    <property type="evidence" value="ECO:0007669"/>
    <property type="project" value="InterPro"/>
</dbReference>
<keyword evidence="3" id="KW-1185">Reference proteome</keyword>
<accession>A0AAD9MW55</accession>
<organism evidence="2 3">
    <name type="scientific">Paralvinella palmiformis</name>
    <dbReference type="NCBI Taxonomy" id="53620"/>
    <lineage>
        <taxon>Eukaryota</taxon>
        <taxon>Metazoa</taxon>
        <taxon>Spiralia</taxon>
        <taxon>Lophotrochozoa</taxon>
        <taxon>Annelida</taxon>
        <taxon>Polychaeta</taxon>
        <taxon>Sedentaria</taxon>
        <taxon>Canalipalpata</taxon>
        <taxon>Terebellida</taxon>
        <taxon>Terebelliformia</taxon>
        <taxon>Alvinellidae</taxon>
        <taxon>Paralvinella</taxon>
    </lineage>
</organism>
<name>A0AAD9MW55_9ANNE</name>
<dbReference type="Pfam" id="PF13673">
    <property type="entry name" value="Acetyltransf_10"/>
    <property type="match status" value="1"/>
</dbReference>
<dbReference type="EMBL" id="JAODUP010000694">
    <property type="protein sequence ID" value="KAK2145224.1"/>
    <property type="molecule type" value="Genomic_DNA"/>
</dbReference>
<dbReference type="AlphaFoldDB" id="A0AAD9MW55"/>